<proteinExistence type="predicted"/>
<dbReference type="AlphaFoldDB" id="A0AAU8KCY0"/>
<name>A0AAU8KCY0_9ACTN</name>
<protein>
    <recommendedName>
        <fullName evidence="2">CdiI immunity protein domain-containing protein</fullName>
    </recommendedName>
</protein>
<evidence type="ECO:0000313" key="1">
    <source>
        <dbReference type="EMBL" id="XCN13851.1"/>
    </source>
</evidence>
<evidence type="ECO:0008006" key="2">
    <source>
        <dbReference type="Google" id="ProtNLM"/>
    </source>
</evidence>
<gene>
    <name evidence="1" type="ORF">R1Y80_09390</name>
</gene>
<sequence>MSSDDLCFDFGLTGLGGSFHGDWVLFAADQWDHITQWYGPVGADSDRRRLLLGDDVRRLVESSLSGAELNALWRLTDSNALDGSPEIGGRERDWLERTLAPAAGTAEPHHGGAGAAAAGTGSCALGTGGPETDSGVPSPMYEHRLLADDVKGLIDRLDPQQDAVGVTLPQARDALTRCAEKACSEIAFRFLLHGFEAFGSRISRDLYSRLERIGERFGYGPHVVDRLHYLVE</sequence>
<organism evidence="1">
    <name type="scientific">Streptomyces sp. JL1001</name>
    <dbReference type="NCBI Taxonomy" id="3078227"/>
    <lineage>
        <taxon>Bacteria</taxon>
        <taxon>Bacillati</taxon>
        <taxon>Actinomycetota</taxon>
        <taxon>Actinomycetes</taxon>
        <taxon>Kitasatosporales</taxon>
        <taxon>Streptomycetaceae</taxon>
        <taxon>Streptomyces</taxon>
    </lineage>
</organism>
<dbReference type="EMBL" id="CP136798">
    <property type="protein sequence ID" value="XCN13851.1"/>
    <property type="molecule type" value="Genomic_DNA"/>
</dbReference>
<dbReference type="RefSeq" id="WP_354596776.1">
    <property type="nucleotide sequence ID" value="NZ_CP136798.1"/>
</dbReference>
<accession>A0AAU8KCY0</accession>
<reference evidence="1" key="1">
    <citation type="submission" date="2023-10" db="EMBL/GenBank/DDBJ databases">
        <title>Complete genome sequence of Streptomyces sp. JL1001.</title>
        <authorList>
            <person name="Jiang L."/>
        </authorList>
    </citation>
    <scope>NUCLEOTIDE SEQUENCE</scope>
    <source>
        <strain evidence="1">JL1001</strain>
    </source>
</reference>